<feature type="compositionally biased region" description="Polar residues" evidence="1">
    <location>
        <begin position="323"/>
        <end position="335"/>
    </location>
</feature>
<keyword evidence="4" id="KW-1185">Reference proteome</keyword>
<comment type="caution">
    <text evidence="3">The sequence shown here is derived from an EMBL/GenBank/DDBJ whole genome shotgun (WGS) entry which is preliminary data.</text>
</comment>
<evidence type="ECO:0000313" key="3">
    <source>
        <dbReference type="EMBL" id="ETO06505.1"/>
    </source>
</evidence>
<proteinExistence type="predicted"/>
<evidence type="ECO:0000256" key="2">
    <source>
        <dbReference type="SAM" id="Phobius"/>
    </source>
</evidence>
<sequence length="391" mass="45058">MFRLHCNQLCASQNLSSERKKTNTKKASSKKQCCCVHQRRYFSSKSSDNKQSDDDTTDVHLVVNPTSQMVLAQSRNRYYYISILIFILSFIFFFRSFMSRKFLEISYPQKKKFLFFFFFNKNKNNRKSTSTFKKHEHVSGAILGRSFASTLQITHDGLKMTLLDMYRKHLEQQKMKDDKASVNGASACKEDWMGLFLYSPLPKEKEKEKEKDQDQDVVLEAQSHDEDGHDHDRVEGGWNDEMANAHEDIEAELRLQEDGFPLSFYENNLDELNIDLVHRVVKPTTDPQEVHKIGTLVKIDWDDPNSNIQAFVEMEEREKAARQASQSKKTTIVDTASSPADSSDSVKETVGKQTKQSKPKSLWHVESLSTPMFLRVIGARRIGLYGVAQVL</sequence>
<evidence type="ECO:0000256" key="1">
    <source>
        <dbReference type="SAM" id="MobiDB-lite"/>
    </source>
</evidence>
<reference evidence="3 4" key="1">
    <citation type="journal article" date="2013" name="Curr. Biol.">
        <title>The Genome of the Foraminiferan Reticulomyxa filosa.</title>
        <authorList>
            <person name="Glockner G."/>
            <person name="Hulsmann N."/>
            <person name="Schleicher M."/>
            <person name="Noegel A.A."/>
            <person name="Eichinger L."/>
            <person name="Gallinger C."/>
            <person name="Pawlowski J."/>
            <person name="Sierra R."/>
            <person name="Euteneuer U."/>
            <person name="Pillet L."/>
            <person name="Moustafa A."/>
            <person name="Platzer M."/>
            <person name="Groth M."/>
            <person name="Szafranski K."/>
            <person name="Schliwa M."/>
        </authorList>
    </citation>
    <scope>NUCLEOTIDE SEQUENCE [LARGE SCALE GENOMIC DNA]</scope>
</reference>
<evidence type="ECO:0000313" key="4">
    <source>
        <dbReference type="Proteomes" id="UP000023152"/>
    </source>
</evidence>
<protein>
    <submittedName>
        <fullName evidence="3">Uncharacterized protein</fullName>
    </submittedName>
</protein>
<organism evidence="3 4">
    <name type="scientific">Reticulomyxa filosa</name>
    <dbReference type="NCBI Taxonomy" id="46433"/>
    <lineage>
        <taxon>Eukaryota</taxon>
        <taxon>Sar</taxon>
        <taxon>Rhizaria</taxon>
        <taxon>Retaria</taxon>
        <taxon>Foraminifera</taxon>
        <taxon>Monothalamids</taxon>
        <taxon>Reticulomyxidae</taxon>
        <taxon>Reticulomyxa</taxon>
    </lineage>
</organism>
<feature type="region of interest" description="Disordered" evidence="1">
    <location>
        <begin position="319"/>
        <end position="361"/>
    </location>
</feature>
<keyword evidence="2" id="KW-1133">Transmembrane helix</keyword>
<dbReference type="EMBL" id="ASPP01027073">
    <property type="protein sequence ID" value="ETO06505.1"/>
    <property type="molecule type" value="Genomic_DNA"/>
</dbReference>
<gene>
    <name evidence="3" type="ORF">RFI_30887</name>
</gene>
<dbReference type="AlphaFoldDB" id="X6M0K3"/>
<keyword evidence="2" id="KW-0472">Membrane</keyword>
<keyword evidence="2" id="KW-0812">Transmembrane</keyword>
<dbReference type="Proteomes" id="UP000023152">
    <property type="component" value="Unassembled WGS sequence"/>
</dbReference>
<feature type="transmembrane region" description="Helical" evidence="2">
    <location>
        <begin position="78"/>
        <end position="98"/>
    </location>
</feature>
<accession>X6M0K3</accession>
<name>X6M0K3_RETFI</name>